<organism evidence="2 3">
    <name type="scientific">Amylocarpus encephaloides</name>
    <dbReference type="NCBI Taxonomy" id="45428"/>
    <lineage>
        <taxon>Eukaryota</taxon>
        <taxon>Fungi</taxon>
        <taxon>Dikarya</taxon>
        <taxon>Ascomycota</taxon>
        <taxon>Pezizomycotina</taxon>
        <taxon>Leotiomycetes</taxon>
        <taxon>Helotiales</taxon>
        <taxon>Helotiales incertae sedis</taxon>
        <taxon>Amylocarpus</taxon>
    </lineage>
</organism>
<dbReference type="AlphaFoldDB" id="A0A9P8C697"/>
<protein>
    <recommendedName>
        <fullName evidence="4">MARVEL domain-containing protein</fullName>
    </recommendedName>
</protein>
<dbReference type="Proteomes" id="UP000824998">
    <property type="component" value="Unassembled WGS sequence"/>
</dbReference>
<keyword evidence="3" id="KW-1185">Reference proteome</keyword>
<evidence type="ECO:0008006" key="4">
    <source>
        <dbReference type="Google" id="ProtNLM"/>
    </source>
</evidence>
<evidence type="ECO:0000313" key="3">
    <source>
        <dbReference type="Proteomes" id="UP000824998"/>
    </source>
</evidence>
<evidence type="ECO:0000313" key="2">
    <source>
        <dbReference type="EMBL" id="KAG9235424.1"/>
    </source>
</evidence>
<feature type="transmembrane region" description="Helical" evidence="1">
    <location>
        <begin position="87"/>
        <end position="107"/>
    </location>
</feature>
<proteinExistence type="predicted"/>
<feature type="transmembrane region" description="Helical" evidence="1">
    <location>
        <begin position="20"/>
        <end position="38"/>
    </location>
</feature>
<dbReference type="OrthoDB" id="5352400at2759"/>
<evidence type="ECO:0000256" key="1">
    <source>
        <dbReference type="SAM" id="Phobius"/>
    </source>
</evidence>
<sequence>MARLPHIPRKWKSPRAMMGLTLVELGGIIAALALFGIASPNLYRTKLWQIGADNGFNSNPKQILYAYANYRPIPKTPFVWSQALTDFNVAVSVLSMFIMIVKVILFALHVWYPLIAVITNLVTVGLWIASLYGQAGPDKSDPKHPSSSPWYITKSCSYAKPSNHDGYCLQAKASFAVTVIMLAVFLANLGLAIWSLIPTAGMRAADKVDVDDMQMKGGGGSGNASDEEMNVEMKTVNPNAVPYTPRTLAFNTLDRQLPLRSQKMDSSNKGKGARFA</sequence>
<accession>A0A9P8C697</accession>
<name>A0A9P8C697_9HELO</name>
<keyword evidence="1" id="KW-0812">Transmembrane</keyword>
<feature type="transmembrane region" description="Helical" evidence="1">
    <location>
        <begin position="173"/>
        <end position="197"/>
    </location>
</feature>
<feature type="transmembrane region" description="Helical" evidence="1">
    <location>
        <begin position="114"/>
        <end position="133"/>
    </location>
</feature>
<dbReference type="EMBL" id="MU251432">
    <property type="protein sequence ID" value="KAG9235424.1"/>
    <property type="molecule type" value="Genomic_DNA"/>
</dbReference>
<reference evidence="2" key="1">
    <citation type="journal article" date="2021" name="IMA Fungus">
        <title>Genomic characterization of three marine fungi, including Emericellopsis atlantica sp. nov. with signatures of a generalist lifestyle and marine biomass degradation.</title>
        <authorList>
            <person name="Hagestad O.C."/>
            <person name="Hou L."/>
            <person name="Andersen J.H."/>
            <person name="Hansen E.H."/>
            <person name="Altermark B."/>
            <person name="Li C."/>
            <person name="Kuhnert E."/>
            <person name="Cox R.J."/>
            <person name="Crous P.W."/>
            <person name="Spatafora J.W."/>
            <person name="Lail K."/>
            <person name="Amirebrahimi M."/>
            <person name="Lipzen A."/>
            <person name="Pangilinan J."/>
            <person name="Andreopoulos W."/>
            <person name="Hayes R.D."/>
            <person name="Ng V."/>
            <person name="Grigoriev I.V."/>
            <person name="Jackson S.A."/>
            <person name="Sutton T.D.S."/>
            <person name="Dobson A.D.W."/>
            <person name="Rama T."/>
        </authorList>
    </citation>
    <scope>NUCLEOTIDE SEQUENCE</scope>
    <source>
        <strain evidence="2">TRa018bII</strain>
    </source>
</reference>
<keyword evidence="1" id="KW-0472">Membrane</keyword>
<comment type="caution">
    <text evidence="2">The sequence shown here is derived from an EMBL/GenBank/DDBJ whole genome shotgun (WGS) entry which is preliminary data.</text>
</comment>
<gene>
    <name evidence="2" type="ORF">BJ875DRAFT_504034</name>
</gene>
<keyword evidence="1" id="KW-1133">Transmembrane helix</keyword>